<dbReference type="Pfam" id="PF16803">
    <property type="entry name" value="DRE2_N"/>
    <property type="match status" value="1"/>
</dbReference>
<name>A0A448YGB8_BRENA</name>
<keyword evidence="3 9" id="KW-0004">4Fe-4S</keyword>
<feature type="binding site" evidence="9">
    <location>
        <position position="237"/>
    </location>
    <ligand>
        <name>[2Fe-2S] cluster</name>
        <dbReference type="ChEBI" id="CHEBI:190135"/>
    </ligand>
</feature>
<dbReference type="HAMAP" id="MF_03115">
    <property type="entry name" value="Anamorsin"/>
    <property type="match status" value="1"/>
</dbReference>
<evidence type="ECO:0000256" key="8">
    <source>
        <dbReference type="ARBA" id="ARBA00023128"/>
    </source>
</evidence>
<dbReference type="InterPro" id="IPR031838">
    <property type="entry name" value="Dre2_N"/>
</dbReference>
<comment type="similarity">
    <text evidence="2 9">Belongs to the anamorsin family.</text>
</comment>
<dbReference type="InterPro" id="IPR007785">
    <property type="entry name" value="Anamorsin"/>
</dbReference>
<feature type="domain" description="Anamorsin C-terminal" evidence="11">
    <location>
        <begin position="221"/>
        <end position="343"/>
    </location>
</feature>
<feature type="domain" description="Fe-S cluster assembly protein Dre2 N-terminal" evidence="12">
    <location>
        <begin position="3"/>
        <end position="128"/>
    </location>
</feature>
<feature type="short sequence motif" description="Cx2C motif 1" evidence="9">
    <location>
        <begin position="313"/>
        <end position="316"/>
    </location>
</feature>
<feature type="binding site" evidence="9">
    <location>
        <position position="240"/>
    </location>
    <ligand>
        <name>[2Fe-2S] cluster</name>
        <dbReference type="ChEBI" id="CHEBI:190135"/>
    </ligand>
</feature>
<feature type="region of interest" description="Fe-S binding site B" evidence="9">
    <location>
        <begin position="313"/>
        <end position="327"/>
    </location>
</feature>
<dbReference type="Gene3D" id="3.40.50.11000">
    <property type="entry name" value="Fe-S cluster assembly protein Dre2, N-terminal domain"/>
    <property type="match status" value="1"/>
</dbReference>
<feature type="compositionally biased region" description="Acidic residues" evidence="10">
    <location>
        <begin position="157"/>
        <end position="170"/>
    </location>
</feature>
<evidence type="ECO:0000256" key="2">
    <source>
        <dbReference type="ARBA" id="ARBA00008169"/>
    </source>
</evidence>
<evidence type="ECO:0000256" key="9">
    <source>
        <dbReference type="HAMAP-Rule" id="MF_03115"/>
    </source>
</evidence>
<evidence type="ECO:0000256" key="7">
    <source>
        <dbReference type="ARBA" id="ARBA00023014"/>
    </source>
</evidence>
<comment type="subcellular location">
    <subcellularLocation>
        <location evidence="9">Cytoplasm</location>
    </subcellularLocation>
    <subcellularLocation>
        <location evidence="9">Mitochondrion intermembrane space</location>
    </subcellularLocation>
</comment>
<feature type="binding site" evidence="9">
    <location>
        <position position="242"/>
    </location>
    <ligand>
        <name>[2Fe-2S] cluster</name>
        <dbReference type="ChEBI" id="CHEBI:190135"/>
    </ligand>
</feature>
<comment type="cofactor">
    <cofactor evidence="1 9">
        <name>[4Fe-4S] cluster</name>
        <dbReference type="ChEBI" id="CHEBI:49883"/>
    </cofactor>
</comment>
<feature type="short sequence motif" description="Cx2C motif 2" evidence="9">
    <location>
        <begin position="324"/>
        <end position="327"/>
    </location>
</feature>
<dbReference type="GO" id="GO:0046872">
    <property type="term" value="F:metal ion binding"/>
    <property type="evidence" value="ECO:0007669"/>
    <property type="project" value="UniProtKB-KW"/>
</dbReference>
<keyword evidence="7 9" id="KW-0411">Iron-sulfur</keyword>
<evidence type="ECO:0000256" key="1">
    <source>
        <dbReference type="ARBA" id="ARBA00001966"/>
    </source>
</evidence>
<evidence type="ECO:0000256" key="10">
    <source>
        <dbReference type="SAM" id="MobiDB-lite"/>
    </source>
</evidence>
<dbReference type="GO" id="GO:0051539">
    <property type="term" value="F:4 iron, 4 sulfur cluster binding"/>
    <property type="evidence" value="ECO:0007669"/>
    <property type="project" value="UniProtKB-KW"/>
</dbReference>
<dbReference type="AlphaFoldDB" id="A0A448YGB8"/>
<dbReference type="PANTHER" id="PTHR13273">
    <property type="entry name" value="ANAMORSIN"/>
    <property type="match status" value="1"/>
</dbReference>
<feature type="compositionally biased region" description="Acidic residues" evidence="10">
    <location>
        <begin position="185"/>
        <end position="204"/>
    </location>
</feature>
<proteinExistence type="inferred from homology"/>
<organism evidence="13 14">
    <name type="scientific">Brettanomyces naardenensis</name>
    <name type="common">Yeast</name>
    <dbReference type="NCBI Taxonomy" id="13370"/>
    <lineage>
        <taxon>Eukaryota</taxon>
        <taxon>Fungi</taxon>
        <taxon>Dikarya</taxon>
        <taxon>Ascomycota</taxon>
        <taxon>Saccharomycotina</taxon>
        <taxon>Pichiomycetes</taxon>
        <taxon>Pichiales</taxon>
        <taxon>Pichiaceae</taxon>
        <taxon>Brettanomyces</taxon>
    </lineage>
</organism>
<keyword evidence="8 9" id="KW-0496">Mitochondrion</keyword>
<evidence type="ECO:0000256" key="6">
    <source>
        <dbReference type="ARBA" id="ARBA00023004"/>
    </source>
</evidence>
<gene>
    <name evidence="13" type="ORF">BRENAR_LOCUS661</name>
</gene>
<dbReference type="Pfam" id="PF05093">
    <property type="entry name" value="CIAPIN1"/>
    <property type="match status" value="1"/>
</dbReference>
<comment type="domain">
    <text evidence="9">The N-terminal domain has structural similarity with S-adenosyl-L-methionine-dependent methyltransferases, but does not bind S-adenosyl-L-methionine. It is required for correct assembly of the 2 Fe-S clusters.</text>
</comment>
<evidence type="ECO:0000259" key="11">
    <source>
        <dbReference type="Pfam" id="PF05093"/>
    </source>
</evidence>
<comment type="caution">
    <text evidence="9">Lacks conserved residue(s) required for the propagation of feature annotation.</text>
</comment>
<feature type="binding site" evidence="9">
    <location>
        <position position="327"/>
    </location>
    <ligand>
        <name>[4Fe-4S] cluster</name>
        <dbReference type="ChEBI" id="CHEBI:49883"/>
    </ligand>
</feature>
<dbReference type="Proteomes" id="UP000290900">
    <property type="component" value="Unassembled WGS sequence"/>
</dbReference>
<keyword evidence="5 9" id="KW-0479">Metal-binding</keyword>
<dbReference type="FunCoup" id="A0A448YGB8">
    <property type="interactions" value="172"/>
</dbReference>
<keyword evidence="6 9" id="KW-0408">Iron</keyword>
<reference evidence="13 14" key="1">
    <citation type="submission" date="2018-12" db="EMBL/GenBank/DDBJ databases">
        <authorList>
            <person name="Tiukova I."/>
            <person name="Dainat J."/>
        </authorList>
    </citation>
    <scope>NUCLEOTIDE SEQUENCE [LARGE SCALE GENOMIC DNA]</scope>
</reference>
<feature type="binding site" evidence="9">
    <location>
        <position position="324"/>
    </location>
    <ligand>
        <name>[4Fe-4S] cluster</name>
        <dbReference type="ChEBI" id="CHEBI:49883"/>
    </ligand>
</feature>
<protein>
    <submittedName>
        <fullName evidence="13">DEKNAAC100776</fullName>
    </submittedName>
</protein>
<dbReference type="EMBL" id="CAACVR010000001">
    <property type="protein sequence ID" value="VEU19926.1"/>
    <property type="molecule type" value="Genomic_DNA"/>
</dbReference>
<keyword evidence="4 9" id="KW-0963">Cytoplasm</keyword>
<dbReference type="STRING" id="13370.A0A448YGB8"/>
<dbReference type="PANTHER" id="PTHR13273:SF14">
    <property type="entry name" value="ANAMORSIN"/>
    <property type="match status" value="1"/>
</dbReference>
<evidence type="ECO:0000256" key="4">
    <source>
        <dbReference type="ARBA" id="ARBA00022490"/>
    </source>
</evidence>
<accession>A0A448YGB8</accession>
<comment type="domain">
    <text evidence="9">The twin Cx2C motifs are involved in the recognition by the mitochondrial MIA40-ERV1 disulfide relay system. The formation of 2 disulfide bonds in the Cx2C motifs through dithiol/disulfide exchange reactions effectively traps the protein in the mitochondrial intermembrane space.</text>
</comment>
<feature type="region of interest" description="Disordered" evidence="10">
    <location>
        <begin position="150"/>
        <end position="204"/>
    </location>
</feature>
<dbReference type="GO" id="GO:0005758">
    <property type="term" value="C:mitochondrial intermembrane space"/>
    <property type="evidence" value="ECO:0007669"/>
    <property type="project" value="UniProtKB-SubCell"/>
</dbReference>
<keyword evidence="14" id="KW-1185">Reference proteome</keyword>
<dbReference type="GO" id="GO:0016226">
    <property type="term" value="P:iron-sulfur cluster assembly"/>
    <property type="evidence" value="ECO:0007669"/>
    <property type="project" value="UniProtKB-UniRule"/>
</dbReference>
<evidence type="ECO:0000256" key="3">
    <source>
        <dbReference type="ARBA" id="ARBA00022485"/>
    </source>
</evidence>
<evidence type="ECO:0000313" key="13">
    <source>
        <dbReference type="EMBL" id="VEU19926.1"/>
    </source>
</evidence>
<comment type="cofactor">
    <cofactor evidence="9">
        <name>[2Fe-2S] cluster</name>
        <dbReference type="ChEBI" id="CHEBI:190135"/>
    </cofactor>
</comment>
<keyword evidence="9" id="KW-0001">2Fe-2S</keyword>
<evidence type="ECO:0000259" key="12">
    <source>
        <dbReference type="Pfam" id="PF16803"/>
    </source>
</evidence>
<dbReference type="InterPro" id="IPR046408">
    <property type="entry name" value="CIAPIN1"/>
</dbReference>
<dbReference type="GO" id="GO:0051537">
    <property type="term" value="F:2 iron, 2 sulfur cluster binding"/>
    <property type="evidence" value="ECO:0007669"/>
    <property type="project" value="UniProtKB-UniRule"/>
</dbReference>
<dbReference type="InParanoid" id="A0A448YGB8"/>
<feature type="binding site" evidence="9">
    <location>
        <position position="226"/>
    </location>
    <ligand>
        <name>[2Fe-2S] cluster</name>
        <dbReference type="ChEBI" id="CHEBI:190135"/>
    </ligand>
</feature>
<evidence type="ECO:0000313" key="14">
    <source>
        <dbReference type="Proteomes" id="UP000290900"/>
    </source>
</evidence>
<dbReference type="OrthoDB" id="311633at2759"/>
<evidence type="ECO:0000256" key="5">
    <source>
        <dbReference type="ARBA" id="ARBA00022723"/>
    </source>
</evidence>
<dbReference type="GO" id="GO:0009055">
    <property type="term" value="F:electron transfer activity"/>
    <property type="evidence" value="ECO:0007669"/>
    <property type="project" value="UniProtKB-UniRule"/>
</dbReference>
<feature type="binding site" evidence="9">
    <location>
        <position position="316"/>
    </location>
    <ligand>
        <name>[4Fe-4S] cluster</name>
        <dbReference type="ChEBI" id="CHEBI:49883"/>
    </ligand>
</feature>
<feature type="region of interest" description="Fe-S binding site A" evidence="9">
    <location>
        <begin position="226"/>
        <end position="242"/>
    </location>
</feature>
<feature type="binding site" evidence="9">
    <location>
        <position position="313"/>
    </location>
    <ligand>
        <name>[4Fe-4S] cluster</name>
        <dbReference type="ChEBI" id="CHEBI:49883"/>
    </ligand>
</feature>
<comment type="domain">
    <text evidence="9">The C-terminal domain binds 2 Fe-S clusters but is otherwise mostly in an intrinsically disordered conformation.</text>
</comment>
<sequence length="350" mass="38535">MSSVLLLLHPTMATEPMTVEETKCQLRAKHPDSQLSQFVIDRVASGKQELPSDSFSLIYYLAPEGAKKNKFNGPLTESLFNSLKPEGVFEGLIPNNCDLLAIKAGFLVSDDGSKWIKPSVTNTAVLLKKHSTKAKSCGLPSFSRKETIVTPNLTDSSSDDLEDIEPEELDLGSKDKESKLGYFDESGDDDDDDEDDNISSDGDLLDEDQLLNSADLAEPTIAPVKCTRTGKKRRRACKDCTCGLKEEEEKEEARHRSLQDTVLGNMARSANEEAEAIERRIRRREQRKGKVVKFKPEEMNEIDFTVEGKTGGCGSCALGDAFRCDSCPYLGLPAFKPGQPISLDAFGEDI</sequence>